<accession>K1TBX7</accession>
<evidence type="ECO:0000256" key="4">
    <source>
        <dbReference type="ARBA" id="ARBA00022475"/>
    </source>
</evidence>
<evidence type="ECO:0000256" key="8">
    <source>
        <dbReference type="SAM" id="Phobius"/>
    </source>
</evidence>
<keyword evidence="3" id="KW-0813">Transport</keyword>
<dbReference type="SUPFAM" id="SSF81345">
    <property type="entry name" value="ABC transporter involved in vitamin B12 uptake, BtuC"/>
    <property type="match status" value="1"/>
</dbReference>
<organism evidence="9">
    <name type="scientific">human gut metagenome</name>
    <dbReference type="NCBI Taxonomy" id="408170"/>
    <lineage>
        <taxon>unclassified sequences</taxon>
        <taxon>metagenomes</taxon>
        <taxon>organismal metagenomes</taxon>
    </lineage>
</organism>
<comment type="similarity">
    <text evidence="2">Belongs to the binding-protein-dependent transport system permease family. FecCD subfamily.</text>
</comment>
<evidence type="ECO:0000256" key="3">
    <source>
        <dbReference type="ARBA" id="ARBA00022448"/>
    </source>
</evidence>
<keyword evidence="4" id="KW-1003">Cell membrane</keyword>
<dbReference type="GO" id="GO:0033214">
    <property type="term" value="P:siderophore-iron import into cell"/>
    <property type="evidence" value="ECO:0007669"/>
    <property type="project" value="TreeGrafter"/>
</dbReference>
<dbReference type="InterPro" id="IPR037294">
    <property type="entry name" value="ABC_BtuC-like"/>
</dbReference>
<feature type="transmembrane region" description="Helical" evidence="8">
    <location>
        <begin position="91"/>
        <end position="118"/>
    </location>
</feature>
<dbReference type="EMBL" id="AJWZ01002571">
    <property type="protein sequence ID" value="EKC70602.1"/>
    <property type="molecule type" value="Genomic_DNA"/>
</dbReference>
<gene>
    <name evidence="9" type="ORF">OBE_03813</name>
</gene>
<feature type="non-terminal residue" evidence="9">
    <location>
        <position position="1"/>
    </location>
</feature>
<evidence type="ECO:0000256" key="1">
    <source>
        <dbReference type="ARBA" id="ARBA00004651"/>
    </source>
</evidence>
<keyword evidence="5 8" id="KW-0812">Transmembrane</keyword>
<evidence type="ECO:0000256" key="7">
    <source>
        <dbReference type="ARBA" id="ARBA00023136"/>
    </source>
</evidence>
<dbReference type="PANTHER" id="PTHR30472">
    <property type="entry name" value="FERRIC ENTEROBACTIN TRANSPORT SYSTEM PERMEASE PROTEIN"/>
    <property type="match status" value="1"/>
</dbReference>
<evidence type="ECO:0000313" key="9">
    <source>
        <dbReference type="EMBL" id="EKC70602.1"/>
    </source>
</evidence>
<dbReference type="Gene3D" id="1.10.3470.10">
    <property type="entry name" value="ABC transporter involved in vitamin B12 uptake, BtuC"/>
    <property type="match status" value="1"/>
</dbReference>
<dbReference type="GO" id="GO:0005886">
    <property type="term" value="C:plasma membrane"/>
    <property type="evidence" value="ECO:0007669"/>
    <property type="project" value="UniProtKB-SubCell"/>
</dbReference>
<evidence type="ECO:0000256" key="6">
    <source>
        <dbReference type="ARBA" id="ARBA00022989"/>
    </source>
</evidence>
<dbReference type="GO" id="GO:0022857">
    <property type="term" value="F:transmembrane transporter activity"/>
    <property type="evidence" value="ECO:0007669"/>
    <property type="project" value="InterPro"/>
</dbReference>
<dbReference type="PANTHER" id="PTHR30472:SF25">
    <property type="entry name" value="ABC TRANSPORTER PERMEASE PROTEIN MJ0876-RELATED"/>
    <property type="match status" value="1"/>
</dbReference>
<evidence type="ECO:0000256" key="5">
    <source>
        <dbReference type="ARBA" id="ARBA00022692"/>
    </source>
</evidence>
<protein>
    <submittedName>
        <fullName evidence="9">Bacterial transport system permease protein</fullName>
    </submittedName>
</protein>
<dbReference type="InterPro" id="IPR000522">
    <property type="entry name" value="ABC_transptr_permease_BtuC"/>
</dbReference>
<keyword evidence="6 8" id="KW-1133">Transmembrane helix</keyword>
<reference evidence="9" key="1">
    <citation type="journal article" date="2013" name="Environ. Microbiol.">
        <title>Microbiota from the distal guts of lean and obese adolescents exhibit partial functional redundancy besides clear differences in community structure.</title>
        <authorList>
            <person name="Ferrer M."/>
            <person name="Ruiz A."/>
            <person name="Lanza F."/>
            <person name="Haange S.B."/>
            <person name="Oberbach A."/>
            <person name="Till H."/>
            <person name="Bargiela R."/>
            <person name="Campoy C."/>
            <person name="Segura M.T."/>
            <person name="Richter M."/>
            <person name="von Bergen M."/>
            <person name="Seifert J."/>
            <person name="Suarez A."/>
        </authorList>
    </citation>
    <scope>NUCLEOTIDE SEQUENCE</scope>
</reference>
<sequence>TTLVLAGLAVSGMLTAGMNTIKLLYPDAIAGASDFLVGGLSGVTLSGLKGAVPYLITGTLLALLLAADLNVLCLGEQSAASLGLHIGAVRFFGILAAALLAGAAVSFAGLLSFVGLLAPHIARRLVGNNHRILLPAAMLLGALLCAV</sequence>
<comment type="subcellular location">
    <subcellularLocation>
        <location evidence="1">Cell membrane</location>
        <topology evidence="1">Multi-pass membrane protein</topology>
    </subcellularLocation>
</comment>
<comment type="caution">
    <text evidence="9">The sequence shown here is derived from an EMBL/GenBank/DDBJ whole genome shotgun (WGS) entry which is preliminary data.</text>
</comment>
<dbReference type="AlphaFoldDB" id="K1TBX7"/>
<name>K1TBX7_9ZZZZ</name>
<proteinExistence type="inferred from homology"/>
<dbReference type="Pfam" id="PF01032">
    <property type="entry name" value="FecCD"/>
    <property type="match status" value="1"/>
</dbReference>
<feature type="transmembrane region" description="Helical" evidence="8">
    <location>
        <begin position="50"/>
        <end position="71"/>
    </location>
</feature>
<keyword evidence="7 8" id="KW-0472">Membrane</keyword>
<evidence type="ECO:0000256" key="2">
    <source>
        <dbReference type="ARBA" id="ARBA00007935"/>
    </source>
</evidence>